<name>A0AAV4GP50_9GAST</name>
<feature type="signal peptide" evidence="1">
    <location>
        <begin position="1"/>
        <end position="18"/>
    </location>
</feature>
<evidence type="ECO:0000313" key="3">
    <source>
        <dbReference type="Proteomes" id="UP000762676"/>
    </source>
</evidence>
<accession>A0AAV4GP50</accession>
<proteinExistence type="predicted"/>
<comment type="caution">
    <text evidence="2">The sequence shown here is derived from an EMBL/GenBank/DDBJ whole genome shotgun (WGS) entry which is preliminary data.</text>
</comment>
<dbReference type="EMBL" id="BMAT01008528">
    <property type="protein sequence ID" value="GFR87134.1"/>
    <property type="molecule type" value="Genomic_DNA"/>
</dbReference>
<reference evidence="2 3" key="1">
    <citation type="journal article" date="2021" name="Elife">
        <title>Chloroplast acquisition without the gene transfer in kleptoplastic sea slugs, Plakobranchus ocellatus.</title>
        <authorList>
            <person name="Maeda T."/>
            <person name="Takahashi S."/>
            <person name="Yoshida T."/>
            <person name="Shimamura S."/>
            <person name="Takaki Y."/>
            <person name="Nagai Y."/>
            <person name="Toyoda A."/>
            <person name="Suzuki Y."/>
            <person name="Arimoto A."/>
            <person name="Ishii H."/>
            <person name="Satoh N."/>
            <person name="Nishiyama T."/>
            <person name="Hasebe M."/>
            <person name="Maruyama T."/>
            <person name="Minagawa J."/>
            <person name="Obokata J."/>
            <person name="Shigenobu S."/>
        </authorList>
    </citation>
    <scope>NUCLEOTIDE SEQUENCE [LARGE SCALE GENOMIC DNA]</scope>
</reference>
<sequence>MIYSAIAAILVLSGNVVAPPPNESTIDNPCRAVFSSHPIFPTLSSSLFEIIGEINMANYSAEILKTTLTTPAYIPEDALGRYDLDSMHVPNLPLWEERDNVNVTVNDMEWFLRQAYRDISIHIIFVTEALREQTSSGVARLLVLEFTDVRRFFYNLLCKMDTLIKSRGISLTDYEDESVLPAVFSVRRREVMRFMKHYVHAKDVMTFLTNLKPGFVQLFDEVQGSLP</sequence>
<feature type="chain" id="PRO_5043797548" evidence="1">
    <location>
        <begin position="19"/>
        <end position="227"/>
    </location>
</feature>
<dbReference type="Proteomes" id="UP000762676">
    <property type="component" value="Unassembled WGS sequence"/>
</dbReference>
<evidence type="ECO:0000256" key="1">
    <source>
        <dbReference type="SAM" id="SignalP"/>
    </source>
</evidence>
<keyword evidence="3" id="KW-1185">Reference proteome</keyword>
<gene>
    <name evidence="2" type="ORF">ElyMa_004216100</name>
</gene>
<protein>
    <submittedName>
        <fullName evidence="2">Uncharacterized protein</fullName>
    </submittedName>
</protein>
<dbReference type="AlphaFoldDB" id="A0AAV4GP50"/>
<organism evidence="2 3">
    <name type="scientific">Elysia marginata</name>
    <dbReference type="NCBI Taxonomy" id="1093978"/>
    <lineage>
        <taxon>Eukaryota</taxon>
        <taxon>Metazoa</taxon>
        <taxon>Spiralia</taxon>
        <taxon>Lophotrochozoa</taxon>
        <taxon>Mollusca</taxon>
        <taxon>Gastropoda</taxon>
        <taxon>Heterobranchia</taxon>
        <taxon>Euthyneura</taxon>
        <taxon>Panpulmonata</taxon>
        <taxon>Sacoglossa</taxon>
        <taxon>Placobranchoidea</taxon>
        <taxon>Plakobranchidae</taxon>
        <taxon>Elysia</taxon>
    </lineage>
</organism>
<evidence type="ECO:0000313" key="2">
    <source>
        <dbReference type="EMBL" id="GFR87134.1"/>
    </source>
</evidence>
<keyword evidence="1" id="KW-0732">Signal</keyword>